<sequence>MLLEKEFRLIDKRMFPSESSYSQSLKHFYGAATIDFFNCEAIFIRPFTLGFLYSFIDIYHHARGLIGNIAEGCITRSIFAHVMICDYSTRIIS</sequence>
<evidence type="ECO:0000313" key="2">
    <source>
        <dbReference type="WBParaSite" id="ALUE_0000613001-mRNA-1"/>
    </source>
</evidence>
<protein>
    <submittedName>
        <fullName evidence="2">Ovule protein</fullName>
    </submittedName>
</protein>
<name>A0A0M3HTV0_ASCLU</name>
<keyword evidence="1" id="KW-1185">Reference proteome</keyword>
<dbReference type="AlphaFoldDB" id="A0A0M3HTV0"/>
<evidence type="ECO:0000313" key="1">
    <source>
        <dbReference type="Proteomes" id="UP000036681"/>
    </source>
</evidence>
<dbReference type="Proteomes" id="UP000036681">
    <property type="component" value="Unplaced"/>
</dbReference>
<organism evidence="1 2">
    <name type="scientific">Ascaris lumbricoides</name>
    <name type="common">Giant roundworm</name>
    <dbReference type="NCBI Taxonomy" id="6252"/>
    <lineage>
        <taxon>Eukaryota</taxon>
        <taxon>Metazoa</taxon>
        <taxon>Ecdysozoa</taxon>
        <taxon>Nematoda</taxon>
        <taxon>Chromadorea</taxon>
        <taxon>Rhabditida</taxon>
        <taxon>Spirurina</taxon>
        <taxon>Ascaridomorpha</taxon>
        <taxon>Ascaridoidea</taxon>
        <taxon>Ascarididae</taxon>
        <taxon>Ascaris</taxon>
    </lineage>
</organism>
<accession>A0A0M3HTV0</accession>
<reference evidence="2" key="1">
    <citation type="submission" date="2017-02" db="UniProtKB">
        <authorList>
            <consortium name="WormBaseParasite"/>
        </authorList>
    </citation>
    <scope>IDENTIFICATION</scope>
</reference>
<dbReference type="WBParaSite" id="ALUE_0000613001-mRNA-1">
    <property type="protein sequence ID" value="ALUE_0000613001-mRNA-1"/>
    <property type="gene ID" value="ALUE_0000613001"/>
</dbReference>
<proteinExistence type="predicted"/>